<proteinExistence type="predicted"/>
<name>A0A8H4AMY6_GIGMA</name>
<comment type="caution">
    <text evidence="3">The sequence shown here is derived from an EMBL/GenBank/DDBJ whole genome shotgun (WGS) entry which is preliminary data.</text>
</comment>
<evidence type="ECO:0000256" key="2">
    <source>
        <dbReference type="SAM" id="SignalP"/>
    </source>
</evidence>
<evidence type="ECO:0000256" key="1">
    <source>
        <dbReference type="SAM" id="MobiDB-lite"/>
    </source>
</evidence>
<protein>
    <submittedName>
        <fullName evidence="3">Uncharacterized protein</fullName>
    </submittedName>
</protein>
<organism evidence="3 4">
    <name type="scientific">Gigaspora margarita</name>
    <dbReference type="NCBI Taxonomy" id="4874"/>
    <lineage>
        <taxon>Eukaryota</taxon>
        <taxon>Fungi</taxon>
        <taxon>Fungi incertae sedis</taxon>
        <taxon>Mucoromycota</taxon>
        <taxon>Glomeromycotina</taxon>
        <taxon>Glomeromycetes</taxon>
        <taxon>Diversisporales</taxon>
        <taxon>Gigasporaceae</taxon>
        <taxon>Gigaspora</taxon>
    </lineage>
</organism>
<evidence type="ECO:0000313" key="3">
    <source>
        <dbReference type="EMBL" id="KAF0514423.1"/>
    </source>
</evidence>
<feature type="signal peptide" evidence="2">
    <location>
        <begin position="1"/>
        <end position="22"/>
    </location>
</feature>
<dbReference type="EMBL" id="WTPW01000409">
    <property type="protein sequence ID" value="KAF0514423.1"/>
    <property type="molecule type" value="Genomic_DNA"/>
</dbReference>
<feature type="chain" id="PRO_5034477301" evidence="2">
    <location>
        <begin position="23"/>
        <end position="92"/>
    </location>
</feature>
<sequence>MLKIHLLFIIALVMIALSPIFALSLNKRDEGLLNKRHKQGKGREHEHGQGNKYNYGHGQGNKYNNYGHGNNGQPREYENYRDLLIKDYKNNL</sequence>
<keyword evidence="4" id="KW-1185">Reference proteome</keyword>
<accession>A0A8H4AMY6</accession>
<dbReference type="Proteomes" id="UP000439903">
    <property type="component" value="Unassembled WGS sequence"/>
</dbReference>
<feature type="region of interest" description="Disordered" evidence="1">
    <location>
        <begin position="36"/>
        <end position="75"/>
    </location>
</feature>
<dbReference type="AlphaFoldDB" id="A0A8H4AMY6"/>
<reference evidence="3 4" key="1">
    <citation type="journal article" date="2019" name="Environ. Microbiol.">
        <title>At the nexus of three kingdoms: the genome of the mycorrhizal fungus Gigaspora margarita provides insights into plant, endobacterial and fungal interactions.</title>
        <authorList>
            <person name="Venice F."/>
            <person name="Ghignone S."/>
            <person name="Salvioli di Fossalunga A."/>
            <person name="Amselem J."/>
            <person name="Novero M."/>
            <person name="Xianan X."/>
            <person name="Sedzielewska Toro K."/>
            <person name="Morin E."/>
            <person name="Lipzen A."/>
            <person name="Grigoriev I.V."/>
            <person name="Henrissat B."/>
            <person name="Martin F.M."/>
            <person name="Bonfante P."/>
        </authorList>
    </citation>
    <scope>NUCLEOTIDE SEQUENCE [LARGE SCALE GENOMIC DNA]</scope>
    <source>
        <strain evidence="3 4">BEG34</strain>
    </source>
</reference>
<gene>
    <name evidence="3" type="ORF">F8M41_017600</name>
</gene>
<keyword evidence="2" id="KW-0732">Signal</keyword>
<feature type="compositionally biased region" description="Low complexity" evidence="1">
    <location>
        <begin position="50"/>
        <end position="73"/>
    </location>
</feature>
<evidence type="ECO:0000313" key="4">
    <source>
        <dbReference type="Proteomes" id="UP000439903"/>
    </source>
</evidence>